<dbReference type="OrthoDB" id="9777219at2"/>
<organism evidence="4 5">
    <name type="scientific">Patiriisocius marinistellae</name>
    <dbReference type="NCBI Taxonomy" id="2494560"/>
    <lineage>
        <taxon>Bacteria</taxon>
        <taxon>Pseudomonadati</taxon>
        <taxon>Bacteroidota</taxon>
        <taxon>Flavobacteriia</taxon>
        <taxon>Flavobacteriales</taxon>
        <taxon>Flavobacteriaceae</taxon>
        <taxon>Patiriisocius</taxon>
    </lineage>
</organism>
<keyword evidence="1" id="KW-0812">Transmembrane</keyword>
<dbReference type="Pfam" id="PF09822">
    <property type="entry name" value="ABC_transp_aux"/>
    <property type="match status" value="1"/>
</dbReference>
<dbReference type="AlphaFoldDB" id="A0A5J4FWT1"/>
<evidence type="ECO:0000259" key="3">
    <source>
        <dbReference type="Pfam" id="PF23357"/>
    </source>
</evidence>
<proteinExistence type="predicted"/>
<name>A0A5J4FWT1_9FLAO</name>
<keyword evidence="1" id="KW-0472">Membrane</keyword>
<feature type="domain" description="DUF7088" evidence="3">
    <location>
        <begin position="35"/>
        <end position="141"/>
    </location>
</feature>
<sequence>MMAKKNLKYITMLVIGVLLINFASNYIYKRFDLTQDGRYTLSKAAKQTIIPVDSPLVIEVFLEGNFPSEFRRLQSETRQLLEEFTSVNRNVQYKFTNPLEGEENTAEVERQLFDLGLTPAEVQVRDGGKISTERIYPWALAYYNGKTVKIPLLKNVLGATPEERVNGSIQNLEYAFADGFNKVANPKKKSIAIIKGNGELEDREIADFLTTIKETYRIAPFTLDSVAVVPQKTLASLLKYDLIVIAKPTINFNDSERYVLDQYIMNGGASLWLTDYLFQKQDPNTGKNYIVGDNLNLNQLFFKYGIRINQSLIKDVYSTPIVLAQGTEENSQYNKYPWLYFPLSSSSNEHPIVTNIEGVKFEYTAPIELLDNDIQKTVLLTSSPITSLSIVPHEVNFDEAIPKFLDIVNDGPNPQEFSAGIRPLAVLLEGRFTSALKNRVKPFKISEKNISKDDGISAKMVVVSDGDIIKNGFDKNRPLPLGFDKMTQTMYGNKDFLLNTVNFLLDDTGLINIRTKKIAIPFLDIQKTTQERGFWQAVTIGVPLVLLALFGLLFTYFRRKKYAR</sequence>
<evidence type="ECO:0000313" key="4">
    <source>
        <dbReference type="EMBL" id="GEQ87177.1"/>
    </source>
</evidence>
<feature type="transmembrane region" description="Helical" evidence="1">
    <location>
        <begin position="7"/>
        <end position="28"/>
    </location>
</feature>
<evidence type="ECO:0000256" key="1">
    <source>
        <dbReference type="SAM" id="Phobius"/>
    </source>
</evidence>
<feature type="transmembrane region" description="Helical" evidence="1">
    <location>
        <begin position="534"/>
        <end position="557"/>
    </location>
</feature>
<gene>
    <name evidence="4" type="primary">gldG</name>
    <name evidence="4" type="ORF">ULMS_26850</name>
</gene>
<comment type="caution">
    <text evidence="4">The sequence shown here is derived from an EMBL/GenBank/DDBJ whole genome shotgun (WGS) entry which is preliminary data.</text>
</comment>
<dbReference type="InterPro" id="IPR019863">
    <property type="entry name" value="Motility-assoc_ABC-rel_GldG"/>
</dbReference>
<reference evidence="4 5" key="1">
    <citation type="submission" date="2019-08" db="EMBL/GenBank/DDBJ databases">
        <title>Ulvibacter marinistellae sp. nov., isolated from a starfish, Patiria pectinifera.</title>
        <authorList>
            <person name="Kawano K."/>
            <person name="Ushijima N."/>
            <person name="Kihara M."/>
            <person name="Itoh H."/>
        </authorList>
    </citation>
    <scope>NUCLEOTIDE SEQUENCE [LARGE SCALE GENOMIC DNA]</scope>
    <source>
        <strain evidence="4 5">KK4</strain>
    </source>
</reference>
<dbReference type="InterPro" id="IPR055396">
    <property type="entry name" value="DUF7088"/>
</dbReference>
<dbReference type="Pfam" id="PF23357">
    <property type="entry name" value="DUF7088"/>
    <property type="match status" value="1"/>
</dbReference>
<feature type="domain" description="ABC-type uncharacterised transport system" evidence="2">
    <location>
        <begin position="188"/>
        <end position="499"/>
    </location>
</feature>
<keyword evidence="1" id="KW-1133">Transmembrane helix</keyword>
<protein>
    <submittedName>
        <fullName evidence="4">Gliding motility-associated ABC transporter substrate-binding protein GldG</fullName>
    </submittedName>
</protein>
<dbReference type="NCBIfam" id="TIGR03521">
    <property type="entry name" value="GldG"/>
    <property type="match status" value="1"/>
</dbReference>
<evidence type="ECO:0000259" key="2">
    <source>
        <dbReference type="Pfam" id="PF09822"/>
    </source>
</evidence>
<dbReference type="Proteomes" id="UP000326994">
    <property type="component" value="Unassembled WGS sequence"/>
</dbReference>
<dbReference type="EMBL" id="BKCF01000006">
    <property type="protein sequence ID" value="GEQ87177.1"/>
    <property type="molecule type" value="Genomic_DNA"/>
</dbReference>
<dbReference type="RefSeq" id="WP_151895098.1">
    <property type="nucleotide sequence ID" value="NZ_BKCF01000006.1"/>
</dbReference>
<keyword evidence="5" id="KW-1185">Reference proteome</keyword>
<dbReference type="InterPro" id="IPR019196">
    <property type="entry name" value="ABC_transp_unknown"/>
</dbReference>
<evidence type="ECO:0000313" key="5">
    <source>
        <dbReference type="Proteomes" id="UP000326994"/>
    </source>
</evidence>
<accession>A0A5J4FWT1</accession>